<name>A0A7Z2ZMZ0_9BACL</name>
<evidence type="ECO:0000256" key="9">
    <source>
        <dbReference type="PROSITE-ProRule" id="PRU00169"/>
    </source>
</evidence>
<keyword evidence="4" id="KW-0808">Transferase</keyword>
<dbReference type="Gene3D" id="3.30.565.10">
    <property type="entry name" value="Histidine kinase-like ATPase, C-terminal domain"/>
    <property type="match status" value="2"/>
</dbReference>
<evidence type="ECO:0000256" key="3">
    <source>
        <dbReference type="ARBA" id="ARBA00022553"/>
    </source>
</evidence>
<dbReference type="Proteomes" id="UP000502248">
    <property type="component" value="Chromosome"/>
</dbReference>
<dbReference type="SMART" id="SM00387">
    <property type="entry name" value="HATPase_c"/>
    <property type="match status" value="2"/>
</dbReference>
<dbReference type="SMART" id="SM00448">
    <property type="entry name" value="REC"/>
    <property type="match status" value="1"/>
</dbReference>
<dbReference type="Pfam" id="PF06580">
    <property type="entry name" value="His_kinase"/>
    <property type="match status" value="1"/>
</dbReference>
<dbReference type="Pfam" id="PF02518">
    <property type="entry name" value="HATPase_c"/>
    <property type="match status" value="2"/>
</dbReference>
<dbReference type="RefSeq" id="WP_169280828.1">
    <property type="nucleotide sequence ID" value="NZ_CP051680.1"/>
</dbReference>
<evidence type="ECO:0000256" key="10">
    <source>
        <dbReference type="SAM" id="Phobius"/>
    </source>
</evidence>
<dbReference type="InterPro" id="IPR001789">
    <property type="entry name" value="Sig_transdc_resp-reg_receiver"/>
</dbReference>
<dbReference type="SMART" id="SM00388">
    <property type="entry name" value="HisKA"/>
    <property type="match status" value="1"/>
</dbReference>
<keyword evidence="10" id="KW-1133">Transmembrane helix</keyword>
<comment type="catalytic activity">
    <reaction evidence="1">
        <text>ATP + protein L-histidine = ADP + protein N-phospho-L-histidine.</text>
        <dbReference type="EC" id="2.7.13.3"/>
    </reaction>
</comment>
<dbReference type="Pfam" id="PF00512">
    <property type="entry name" value="HisKA"/>
    <property type="match status" value="1"/>
</dbReference>
<dbReference type="EC" id="2.7.13.3" evidence="2"/>
<feature type="transmembrane region" description="Helical" evidence="10">
    <location>
        <begin position="273"/>
        <end position="293"/>
    </location>
</feature>
<feature type="domain" description="Histidine kinase" evidence="11">
    <location>
        <begin position="913"/>
        <end position="1008"/>
    </location>
</feature>
<feature type="transmembrane region" description="Helical" evidence="10">
    <location>
        <begin position="394"/>
        <end position="413"/>
    </location>
</feature>
<dbReference type="SUPFAM" id="SSF52172">
    <property type="entry name" value="CheY-like"/>
    <property type="match status" value="1"/>
</dbReference>
<organism evidence="13 14">
    <name type="scientific">Cohnella herbarum</name>
    <dbReference type="NCBI Taxonomy" id="2728023"/>
    <lineage>
        <taxon>Bacteria</taxon>
        <taxon>Bacillati</taxon>
        <taxon>Bacillota</taxon>
        <taxon>Bacilli</taxon>
        <taxon>Bacillales</taxon>
        <taxon>Paenibacillaceae</taxon>
        <taxon>Cohnella</taxon>
    </lineage>
</organism>
<dbReference type="InterPro" id="IPR036890">
    <property type="entry name" value="HATPase_C_sf"/>
</dbReference>
<evidence type="ECO:0000256" key="2">
    <source>
        <dbReference type="ARBA" id="ARBA00012438"/>
    </source>
</evidence>
<dbReference type="PROSITE" id="PS50109">
    <property type="entry name" value="HIS_KIN"/>
    <property type="match status" value="2"/>
</dbReference>
<dbReference type="InterPro" id="IPR036097">
    <property type="entry name" value="HisK_dim/P_sf"/>
</dbReference>
<dbReference type="InterPro" id="IPR010559">
    <property type="entry name" value="Sig_transdc_His_kin_internal"/>
</dbReference>
<feature type="transmembrane region" description="Helical" evidence="10">
    <location>
        <begin position="330"/>
        <end position="351"/>
    </location>
</feature>
<evidence type="ECO:0000313" key="13">
    <source>
        <dbReference type="EMBL" id="QJD84547.1"/>
    </source>
</evidence>
<keyword evidence="10" id="KW-0812">Transmembrane</keyword>
<sequence>MAKGARDNFLIGLLLLTVFVGLAMWFTAQPDKAVPSVDKGELDLEDWDYRNHGIFGLDGEWEFYPNQLLMPGETSDNKGYIAVPGKWDGWQDRDGRAMSGMGYGTYRLVIQNAPEGQMLAISKNYVRFSDKLYIGGVEGGQSGQPGVSRAQYTPRNVPYVAYFPSQGNEIEILLQTANFDFKNGGIAESLSLGIGKELQVKKSIQVGLELMGAIIPMISAMLIFCLYLWFHRNSLLLLFGVYFFFIAVSVITNGERLFLQFFPDIPFELAFKIKTVSVFITPALLFILSWKLFRRSGVRMLFLSSALFNFAYCVVIVIFPFRVYSYAQDIMYLGITLIYLVLIGYLFLAYLRQQFGILDKRQFQLYFAAVWSHLLLDLNVILSNENLTSALLNNMIFIFFLVTIALLLIHQYVGAYTSMKQLTNQLQIADRMKDEFLLITSHELNTPLNGIMNLSQALLKEPFKKSAEQEMKDKLRFIRNTAYRMSNMVNDIIDAARIKDGKLKVDLKQVDLVACVSVVMEVFGFLAKGKNTQLTHRISPEARYIIADENRLIQVLYNSINYSLRHIQDGIVSIRSRREGHNILIHIESSGSGPQEVNDAIVGEEPEADNSFALGLSIANELTELMGGKFGPNETDGTLEIALPEASESLMEIAAGNEESVHPFAGNVIPEPRQAKEGASKILIASADPVDVEHLYGMLTSEGYEAYCAGTDKEAYAQVTRMDRPDLVLIDVMLPGDNGYELCRRIRQHFTQAEMPVLLIGTRNTSADIEAGISAGGSDFITRPLDPGEIRVRVNTLLSMKRLVKEAAVNEMAFLRSQIKPHFLYNALGTIMSLCYTDGVRAGELLSIFSRYLRIIFHLDNTEETVNLSKEMELIQAYVDIEKARFGDRVRVEFDVDKELLGCQVMPLTIEPLVENAIRHGVSKKLSGGTVRLTIHQEGEFVRVVVEDDGIGMTAEQVRAIMEVGKQEQGVGFRNITRRVAHMTGRTPVVESERGVGTKVTIWLPLAYS</sequence>
<evidence type="ECO:0000256" key="8">
    <source>
        <dbReference type="ARBA" id="ARBA00023012"/>
    </source>
</evidence>
<keyword evidence="7" id="KW-0067">ATP-binding</keyword>
<feature type="transmembrane region" description="Helical" evidence="10">
    <location>
        <begin position="210"/>
        <end position="230"/>
    </location>
</feature>
<keyword evidence="10" id="KW-0472">Membrane</keyword>
<evidence type="ECO:0000313" key="14">
    <source>
        <dbReference type="Proteomes" id="UP000502248"/>
    </source>
</evidence>
<feature type="transmembrane region" description="Helical" evidence="10">
    <location>
        <begin position="300"/>
        <end position="324"/>
    </location>
</feature>
<dbReference type="SUPFAM" id="SSF55874">
    <property type="entry name" value="ATPase domain of HSP90 chaperone/DNA topoisomerase II/histidine kinase"/>
    <property type="match status" value="2"/>
</dbReference>
<dbReference type="GO" id="GO:0005524">
    <property type="term" value="F:ATP binding"/>
    <property type="evidence" value="ECO:0007669"/>
    <property type="project" value="UniProtKB-KW"/>
</dbReference>
<dbReference type="CDD" id="cd00082">
    <property type="entry name" value="HisKA"/>
    <property type="match status" value="1"/>
</dbReference>
<evidence type="ECO:0000259" key="12">
    <source>
        <dbReference type="PROSITE" id="PS50110"/>
    </source>
</evidence>
<evidence type="ECO:0000256" key="1">
    <source>
        <dbReference type="ARBA" id="ARBA00000085"/>
    </source>
</evidence>
<dbReference type="EMBL" id="CP051680">
    <property type="protein sequence ID" value="QJD84547.1"/>
    <property type="molecule type" value="Genomic_DNA"/>
</dbReference>
<reference evidence="13 14" key="1">
    <citation type="submission" date="2020-04" db="EMBL/GenBank/DDBJ databases">
        <title>Genome sequencing of novel species.</title>
        <authorList>
            <person name="Heo J."/>
            <person name="Kim S.-J."/>
            <person name="Kim J.-S."/>
            <person name="Hong S.-B."/>
            <person name="Kwon S.-W."/>
        </authorList>
    </citation>
    <scope>NUCLEOTIDE SEQUENCE [LARGE SCALE GENOMIC DNA]</scope>
    <source>
        <strain evidence="13 14">MFER-1</strain>
    </source>
</reference>
<feature type="domain" description="Response regulatory" evidence="12">
    <location>
        <begin position="681"/>
        <end position="798"/>
    </location>
</feature>
<dbReference type="InterPro" id="IPR005467">
    <property type="entry name" value="His_kinase_dom"/>
</dbReference>
<evidence type="ECO:0000256" key="5">
    <source>
        <dbReference type="ARBA" id="ARBA00022741"/>
    </source>
</evidence>
<accession>A0A7Z2ZMZ0</accession>
<dbReference type="PANTHER" id="PTHR43547">
    <property type="entry name" value="TWO-COMPONENT HISTIDINE KINASE"/>
    <property type="match status" value="1"/>
</dbReference>
<feature type="domain" description="Histidine kinase" evidence="11">
    <location>
        <begin position="439"/>
        <end position="647"/>
    </location>
</feature>
<keyword evidence="8" id="KW-0902">Two-component regulatory system</keyword>
<dbReference type="Gene3D" id="1.10.287.130">
    <property type="match status" value="1"/>
</dbReference>
<evidence type="ECO:0000259" key="11">
    <source>
        <dbReference type="PROSITE" id="PS50109"/>
    </source>
</evidence>
<dbReference type="InterPro" id="IPR003594">
    <property type="entry name" value="HATPase_dom"/>
</dbReference>
<evidence type="ECO:0000256" key="6">
    <source>
        <dbReference type="ARBA" id="ARBA00022777"/>
    </source>
</evidence>
<gene>
    <name evidence="13" type="ORF">HH215_16095</name>
</gene>
<keyword evidence="3 9" id="KW-0597">Phosphoprotein</keyword>
<dbReference type="PANTHER" id="PTHR43547:SF2">
    <property type="entry name" value="HYBRID SIGNAL TRANSDUCTION HISTIDINE KINASE C"/>
    <property type="match status" value="1"/>
</dbReference>
<proteinExistence type="predicted"/>
<keyword evidence="5" id="KW-0547">Nucleotide-binding</keyword>
<dbReference type="Pfam" id="PF00072">
    <property type="entry name" value="Response_reg"/>
    <property type="match status" value="1"/>
</dbReference>
<protein>
    <recommendedName>
        <fullName evidence="2">histidine kinase</fullName>
        <ecNumber evidence="2">2.7.13.3</ecNumber>
    </recommendedName>
</protein>
<dbReference type="PROSITE" id="PS50110">
    <property type="entry name" value="RESPONSE_REGULATORY"/>
    <property type="match status" value="1"/>
</dbReference>
<dbReference type="GO" id="GO:0016020">
    <property type="term" value="C:membrane"/>
    <property type="evidence" value="ECO:0007669"/>
    <property type="project" value="InterPro"/>
</dbReference>
<keyword evidence="14" id="KW-1185">Reference proteome</keyword>
<dbReference type="Gene3D" id="3.40.50.2300">
    <property type="match status" value="1"/>
</dbReference>
<keyword evidence="6 13" id="KW-0418">Kinase</keyword>
<dbReference type="AlphaFoldDB" id="A0A7Z2ZMZ0"/>
<dbReference type="GO" id="GO:0000155">
    <property type="term" value="F:phosphorelay sensor kinase activity"/>
    <property type="evidence" value="ECO:0007669"/>
    <property type="project" value="InterPro"/>
</dbReference>
<feature type="modified residue" description="4-aspartylphosphate" evidence="9">
    <location>
        <position position="731"/>
    </location>
</feature>
<dbReference type="KEGG" id="cheb:HH215_16095"/>
<dbReference type="SUPFAM" id="SSF47384">
    <property type="entry name" value="Homodimeric domain of signal transducing histidine kinase"/>
    <property type="match status" value="1"/>
</dbReference>
<dbReference type="InterPro" id="IPR003661">
    <property type="entry name" value="HisK_dim/P_dom"/>
</dbReference>
<dbReference type="InterPro" id="IPR011006">
    <property type="entry name" value="CheY-like_superfamily"/>
</dbReference>
<evidence type="ECO:0000256" key="7">
    <source>
        <dbReference type="ARBA" id="ARBA00022840"/>
    </source>
</evidence>
<feature type="transmembrane region" description="Helical" evidence="10">
    <location>
        <begin position="235"/>
        <end position="253"/>
    </location>
</feature>
<evidence type="ECO:0000256" key="4">
    <source>
        <dbReference type="ARBA" id="ARBA00022679"/>
    </source>
</evidence>